<gene>
    <name evidence="1" type="ORF">J4709_28500</name>
</gene>
<name>A0ABS3RZT1_9ACTN</name>
<organism evidence="1 2">
    <name type="scientific">Actinomadura violacea</name>
    <dbReference type="NCBI Taxonomy" id="2819934"/>
    <lineage>
        <taxon>Bacteria</taxon>
        <taxon>Bacillati</taxon>
        <taxon>Actinomycetota</taxon>
        <taxon>Actinomycetes</taxon>
        <taxon>Streptosporangiales</taxon>
        <taxon>Thermomonosporaceae</taxon>
        <taxon>Actinomadura</taxon>
    </lineage>
</organism>
<proteinExistence type="predicted"/>
<dbReference type="EMBL" id="JAGEPF010000018">
    <property type="protein sequence ID" value="MBO2461530.1"/>
    <property type="molecule type" value="Genomic_DNA"/>
</dbReference>
<reference evidence="1 2" key="1">
    <citation type="submission" date="2021-03" db="EMBL/GenBank/DDBJ databases">
        <title>Actinomadura violae sp. nov., isolated from lichen in Thailand.</title>
        <authorList>
            <person name="Kanchanasin P."/>
            <person name="Saeng-In P."/>
            <person name="Phongsopitanun W."/>
            <person name="Yuki M."/>
            <person name="Kudo T."/>
            <person name="Ohkuma M."/>
            <person name="Tanasupawat S."/>
        </authorList>
    </citation>
    <scope>NUCLEOTIDE SEQUENCE [LARGE SCALE GENOMIC DNA]</scope>
    <source>
        <strain evidence="1 2">LCR2-06</strain>
    </source>
</reference>
<dbReference type="Proteomes" id="UP000680206">
    <property type="component" value="Unassembled WGS sequence"/>
</dbReference>
<comment type="caution">
    <text evidence="1">The sequence shown here is derived from an EMBL/GenBank/DDBJ whole genome shotgun (WGS) entry which is preliminary data.</text>
</comment>
<dbReference type="RefSeq" id="WP_208244888.1">
    <property type="nucleotide sequence ID" value="NZ_JAGEPF010000018.1"/>
</dbReference>
<evidence type="ECO:0000313" key="1">
    <source>
        <dbReference type="EMBL" id="MBO2461530.1"/>
    </source>
</evidence>
<evidence type="ECO:0000313" key="2">
    <source>
        <dbReference type="Proteomes" id="UP000680206"/>
    </source>
</evidence>
<accession>A0ABS3RZT1</accession>
<protein>
    <submittedName>
        <fullName evidence="1">Uncharacterized protein</fullName>
    </submittedName>
</protein>
<sequence length="285" mass="29607">MSGDDLPGLEPLGRLLLQLKIRSSRVTGVMRAQFTPARSANPAANSVADPAANLSPGHADLPAGAAVQATSEHLPRLGAARPAVVLTVVVDGEPVSQIGWCGGGFFWLDGLDEGALAGASVAQAAEQILHVAGVTGLAPVASPPPPPPPVEGASARLEFEAAELCRGYACRGGQDGAALAAVDRLLARHGLEQVAGHLTREIAALVKQLAQAHGRGHTRAALSAHLHAVCGQDELGLRAPLHRQLRRLPVEDVPPDLHPEFVLRLVALCVQLRDDWYGTPPPAPD</sequence>
<keyword evidence="2" id="KW-1185">Reference proteome</keyword>